<keyword evidence="2" id="KW-1185">Reference proteome</keyword>
<evidence type="ECO:0000313" key="2">
    <source>
        <dbReference type="Proteomes" id="UP000785679"/>
    </source>
</evidence>
<proteinExistence type="predicted"/>
<sequence length="279" mass="32889">MQNIKNRFPKNEFQLMPAFLNISGNQNYETSCKFLDEFIGEFQVQEYIQLCIKQPINQNRNLNKLCLRNLSKFKIAYALIISAQQIIDLPQIDIRSECVPYMNIFFEEQDDNWASKMLQILQGFCKYENNQELVLDKSTQFISNSICYQELFLKVGEFANLKKLIFPLESYKGVADDAIQMLKKLNKLEKVKFICLDMDKDQFIEDEAKRISQYAIDNLYNMRALVFCFNSPIAMMKDFQWNGRSSPLSIAFNIKERTYFVFDPRYGMKTIIADQIDQQ</sequence>
<dbReference type="Proteomes" id="UP000785679">
    <property type="component" value="Unassembled WGS sequence"/>
</dbReference>
<evidence type="ECO:0000313" key="1">
    <source>
        <dbReference type="EMBL" id="TNV82617.1"/>
    </source>
</evidence>
<name>A0A8J8NVZ2_HALGN</name>
<accession>A0A8J8NVZ2</accession>
<reference evidence="1" key="1">
    <citation type="submission" date="2019-06" db="EMBL/GenBank/DDBJ databases">
        <authorList>
            <person name="Zheng W."/>
        </authorList>
    </citation>
    <scope>NUCLEOTIDE SEQUENCE</scope>
    <source>
        <strain evidence="1">QDHG01</strain>
    </source>
</reference>
<dbReference type="AlphaFoldDB" id="A0A8J8NVZ2"/>
<protein>
    <submittedName>
        <fullName evidence="1">Uncharacterized protein</fullName>
    </submittedName>
</protein>
<comment type="caution">
    <text evidence="1">The sequence shown here is derived from an EMBL/GenBank/DDBJ whole genome shotgun (WGS) entry which is preliminary data.</text>
</comment>
<gene>
    <name evidence="1" type="ORF">FGO68_gene9375</name>
</gene>
<organism evidence="1 2">
    <name type="scientific">Halteria grandinella</name>
    <dbReference type="NCBI Taxonomy" id="5974"/>
    <lineage>
        <taxon>Eukaryota</taxon>
        <taxon>Sar</taxon>
        <taxon>Alveolata</taxon>
        <taxon>Ciliophora</taxon>
        <taxon>Intramacronucleata</taxon>
        <taxon>Spirotrichea</taxon>
        <taxon>Stichotrichia</taxon>
        <taxon>Sporadotrichida</taxon>
        <taxon>Halteriidae</taxon>
        <taxon>Halteria</taxon>
    </lineage>
</organism>
<dbReference type="EMBL" id="RRYP01004745">
    <property type="protein sequence ID" value="TNV82617.1"/>
    <property type="molecule type" value="Genomic_DNA"/>
</dbReference>